<dbReference type="PROSITE" id="PS00108">
    <property type="entry name" value="PROTEIN_KINASE_ST"/>
    <property type="match status" value="1"/>
</dbReference>
<dbReference type="InterPro" id="IPR000333">
    <property type="entry name" value="TGFB_receptor"/>
</dbReference>
<dbReference type="PROSITE" id="PS51256">
    <property type="entry name" value="GS"/>
    <property type="match status" value="1"/>
</dbReference>
<dbReference type="GO" id="GO:0043235">
    <property type="term" value="C:receptor complex"/>
    <property type="evidence" value="ECO:0007669"/>
    <property type="project" value="TreeGrafter"/>
</dbReference>
<evidence type="ECO:0000313" key="19">
    <source>
        <dbReference type="EMBL" id="KAA0183453.1"/>
    </source>
</evidence>
<keyword evidence="6 16" id="KW-0812">Transmembrane</keyword>
<evidence type="ECO:0000256" key="7">
    <source>
        <dbReference type="ARBA" id="ARBA00022729"/>
    </source>
</evidence>
<dbReference type="InterPro" id="IPR000719">
    <property type="entry name" value="Prot_kinase_dom"/>
</dbReference>
<dbReference type="GO" id="GO:0005524">
    <property type="term" value="F:ATP binding"/>
    <property type="evidence" value="ECO:0007669"/>
    <property type="project" value="UniProtKB-UniRule"/>
</dbReference>
<feature type="transmembrane region" description="Helical" evidence="16">
    <location>
        <begin position="114"/>
        <end position="139"/>
    </location>
</feature>
<evidence type="ECO:0000256" key="5">
    <source>
        <dbReference type="ARBA" id="ARBA00022679"/>
    </source>
</evidence>
<protein>
    <recommendedName>
        <fullName evidence="3">receptor protein serine/threonine kinase</fullName>
        <ecNumber evidence="3">2.7.11.30</ecNumber>
    </recommendedName>
</protein>
<evidence type="ECO:0000256" key="8">
    <source>
        <dbReference type="ARBA" id="ARBA00022741"/>
    </source>
</evidence>
<evidence type="ECO:0000256" key="3">
    <source>
        <dbReference type="ARBA" id="ARBA00012401"/>
    </source>
</evidence>
<comment type="similarity">
    <text evidence="2">Belongs to the protein kinase superfamily. TKL Ser/Thr protein kinase family. TGFB receptor subfamily.</text>
</comment>
<evidence type="ECO:0000256" key="6">
    <source>
        <dbReference type="ARBA" id="ARBA00022692"/>
    </source>
</evidence>
<evidence type="ECO:0000259" key="18">
    <source>
        <dbReference type="PROSITE" id="PS51256"/>
    </source>
</evidence>
<keyword evidence="13 19" id="KW-0675">Receptor</keyword>
<keyword evidence="4" id="KW-0723">Serine/threonine-protein kinase</keyword>
<name>A0A8E0VDT2_9TREM</name>
<keyword evidence="5" id="KW-0808">Transferase</keyword>
<dbReference type="Gene3D" id="1.10.510.10">
    <property type="entry name" value="Transferase(Phosphotransferase) domain 1"/>
    <property type="match status" value="1"/>
</dbReference>
<feature type="domain" description="GS" evidence="18">
    <location>
        <begin position="231"/>
        <end position="258"/>
    </location>
</feature>
<dbReference type="CDD" id="cd23586">
    <property type="entry name" value="TFP_LU_ECD_sma6"/>
    <property type="match status" value="1"/>
</dbReference>
<feature type="region of interest" description="Disordered" evidence="15">
    <location>
        <begin position="493"/>
        <end position="519"/>
    </location>
</feature>
<dbReference type="InterPro" id="IPR003605">
    <property type="entry name" value="GS_dom"/>
</dbReference>
<evidence type="ECO:0000256" key="4">
    <source>
        <dbReference type="ARBA" id="ARBA00022527"/>
    </source>
</evidence>
<accession>A0A8E0VDT2</accession>
<keyword evidence="7" id="KW-0732">Signal</keyword>
<keyword evidence="12 16" id="KW-0472">Membrane</keyword>
<dbReference type="InterPro" id="IPR008271">
    <property type="entry name" value="Ser/Thr_kinase_AS"/>
</dbReference>
<feature type="binding site" evidence="14">
    <location>
        <position position="286"/>
    </location>
    <ligand>
        <name>ATP</name>
        <dbReference type="ChEBI" id="CHEBI:30616"/>
    </ligand>
</feature>
<organism evidence="19 20">
    <name type="scientific">Fasciolopsis buskii</name>
    <dbReference type="NCBI Taxonomy" id="27845"/>
    <lineage>
        <taxon>Eukaryota</taxon>
        <taxon>Metazoa</taxon>
        <taxon>Spiralia</taxon>
        <taxon>Lophotrochozoa</taxon>
        <taxon>Platyhelminthes</taxon>
        <taxon>Trematoda</taxon>
        <taxon>Digenea</taxon>
        <taxon>Plagiorchiida</taxon>
        <taxon>Echinostomata</taxon>
        <taxon>Echinostomatoidea</taxon>
        <taxon>Fasciolidae</taxon>
        <taxon>Fasciolopsis</taxon>
    </lineage>
</organism>
<dbReference type="Gene3D" id="2.10.60.10">
    <property type="entry name" value="CD59"/>
    <property type="match status" value="1"/>
</dbReference>
<evidence type="ECO:0000256" key="14">
    <source>
        <dbReference type="PROSITE-ProRule" id="PRU10141"/>
    </source>
</evidence>
<feature type="region of interest" description="Disordered" evidence="15">
    <location>
        <begin position="683"/>
        <end position="706"/>
    </location>
</feature>
<dbReference type="GO" id="GO:0004675">
    <property type="term" value="F:transmembrane receptor protein serine/threonine kinase activity"/>
    <property type="evidence" value="ECO:0007669"/>
    <property type="project" value="UniProtKB-EC"/>
</dbReference>
<keyword evidence="20" id="KW-1185">Reference proteome</keyword>
<dbReference type="InterPro" id="IPR017441">
    <property type="entry name" value="Protein_kinase_ATP_BS"/>
</dbReference>
<dbReference type="GO" id="GO:0071363">
    <property type="term" value="P:cellular response to growth factor stimulus"/>
    <property type="evidence" value="ECO:0007669"/>
    <property type="project" value="TreeGrafter"/>
</dbReference>
<dbReference type="OrthoDB" id="69842at2759"/>
<evidence type="ECO:0000259" key="17">
    <source>
        <dbReference type="PROSITE" id="PS50011"/>
    </source>
</evidence>
<evidence type="ECO:0000256" key="13">
    <source>
        <dbReference type="ARBA" id="ARBA00023170"/>
    </source>
</evidence>
<evidence type="ECO:0000256" key="11">
    <source>
        <dbReference type="ARBA" id="ARBA00022989"/>
    </source>
</evidence>
<comment type="subcellular location">
    <subcellularLocation>
        <location evidence="1">Membrane</location>
        <topology evidence="1">Single-pass type I membrane protein</topology>
    </subcellularLocation>
</comment>
<keyword evidence="10 14" id="KW-0067">ATP-binding</keyword>
<evidence type="ECO:0000256" key="9">
    <source>
        <dbReference type="ARBA" id="ARBA00022777"/>
    </source>
</evidence>
<comment type="caution">
    <text evidence="19">The sequence shown here is derived from an EMBL/GenBank/DDBJ whole genome shotgun (WGS) entry which is preliminary data.</text>
</comment>
<sequence>MVGSNLTLSAHHDRAVACRCSAGTHCPNDATVCWSITGCFHSLKLDASLGYAVEETFGCFANHTNQIELHCRVPVVLNPRVYCCTASDGDFCNANLGPHIARSLADVFFTRRNAIPITVAFLLPLCTLVFGLTAIGLLWNRVFRVRLRRCSQQTHPVVGAVSTSTKPRSNYSQLCPFFCHCIYRRIVNSRFPCRHSSYETVPVVFNMPSRLKPSGQITSYSGIVSLNQRPNGSDDLIGCTSGSGSGQPFLVQRTVARHIQLITCIGKGRFGEVWRAVCQGEVVAVKIFSSRDESSWARETEVYNTGLLRHPNLLAYYASDMISRGGCTQLWLVTAYHANGSLHDYLSSHTLLLEDGIRLARSITAGLAFLHTEIQGLQAKPPIAHRDIKSKNVLVRDDKQACIADLGLAMVYTKPMLASSVSGAGTEQSGLFSGTGSGTTQLDFPFLGFSGPSSFGPLQPAGPRVGTKRYMAPELLLAVTDHYRACTVAGSSSVDPERKFSADPGMEDEEEPTEDLPDGLDSVPYLPFEVYQAADVYAMSLVFWEILCCTKGSLPTTEKTEGYRIPYQDMVPVDPTFAQMRRVVCADINRSTANLDHSKNANLTSSLSVKDQSRSCRPPISPRWIQDPYLSRMTQTMQECWHRDWSSRLPALHVRKKIELLEETLRLPSNGAADVNVTVGYVMSDDPDHGQHASSSLRELDSQVTV</sequence>
<dbReference type="Pfam" id="PF00069">
    <property type="entry name" value="Pkinase"/>
    <property type="match status" value="1"/>
</dbReference>
<evidence type="ECO:0000256" key="10">
    <source>
        <dbReference type="ARBA" id="ARBA00022840"/>
    </source>
</evidence>
<evidence type="ECO:0000256" key="1">
    <source>
        <dbReference type="ARBA" id="ARBA00004479"/>
    </source>
</evidence>
<keyword evidence="9 19" id="KW-0418">Kinase</keyword>
<evidence type="ECO:0000256" key="2">
    <source>
        <dbReference type="ARBA" id="ARBA00009605"/>
    </source>
</evidence>
<gene>
    <name evidence="19" type="ORF">FBUS_09251</name>
</gene>
<evidence type="ECO:0000256" key="16">
    <source>
        <dbReference type="SAM" id="Phobius"/>
    </source>
</evidence>
<dbReference type="GO" id="GO:0005886">
    <property type="term" value="C:plasma membrane"/>
    <property type="evidence" value="ECO:0007669"/>
    <property type="project" value="TreeGrafter"/>
</dbReference>
<keyword evidence="11 16" id="KW-1133">Transmembrane helix</keyword>
<dbReference type="PANTHER" id="PTHR23255">
    <property type="entry name" value="TRANSFORMING GROWTH FACTOR-BETA RECEPTOR TYPE I AND II"/>
    <property type="match status" value="1"/>
</dbReference>
<reference evidence="19" key="1">
    <citation type="submission" date="2019-05" db="EMBL/GenBank/DDBJ databases">
        <title>Annotation for the trematode Fasciolopsis buski.</title>
        <authorList>
            <person name="Choi Y.-J."/>
        </authorList>
    </citation>
    <scope>NUCLEOTIDE SEQUENCE</scope>
    <source>
        <strain evidence="19">HT</strain>
        <tissue evidence="19">Whole worm</tissue>
    </source>
</reference>
<dbReference type="InterPro" id="IPR045860">
    <property type="entry name" value="Snake_toxin-like_sf"/>
</dbReference>
<dbReference type="PROSITE" id="PS00107">
    <property type="entry name" value="PROTEIN_KINASE_ATP"/>
    <property type="match status" value="1"/>
</dbReference>
<proteinExistence type="inferred from homology"/>
<dbReference type="SMART" id="SM00220">
    <property type="entry name" value="S_TKc"/>
    <property type="match status" value="1"/>
</dbReference>
<keyword evidence="8 14" id="KW-0547">Nucleotide-binding</keyword>
<dbReference type="EMBL" id="LUCM01011788">
    <property type="protein sequence ID" value="KAA0183453.1"/>
    <property type="molecule type" value="Genomic_DNA"/>
</dbReference>
<dbReference type="SMART" id="SM00467">
    <property type="entry name" value="GS"/>
    <property type="match status" value="1"/>
</dbReference>
<dbReference type="Proteomes" id="UP000728185">
    <property type="component" value="Unassembled WGS sequence"/>
</dbReference>
<evidence type="ECO:0000256" key="12">
    <source>
        <dbReference type="ARBA" id="ARBA00023136"/>
    </source>
</evidence>
<evidence type="ECO:0000256" key="15">
    <source>
        <dbReference type="SAM" id="MobiDB-lite"/>
    </source>
</evidence>
<dbReference type="Gene3D" id="3.30.200.20">
    <property type="entry name" value="Phosphorylase Kinase, domain 1"/>
    <property type="match status" value="1"/>
</dbReference>
<dbReference type="Pfam" id="PF08515">
    <property type="entry name" value="TGF_beta_GS"/>
    <property type="match status" value="1"/>
</dbReference>
<feature type="compositionally biased region" description="Acidic residues" evidence="15">
    <location>
        <begin position="505"/>
        <end position="518"/>
    </location>
</feature>
<dbReference type="SUPFAM" id="SSF56112">
    <property type="entry name" value="Protein kinase-like (PK-like)"/>
    <property type="match status" value="1"/>
</dbReference>
<dbReference type="PANTHER" id="PTHR23255:SF72">
    <property type="entry name" value="RECEPTOR PROTEIN SERINE_THREONINE KINASE"/>
    <property type="match status" value="1"/>
</dbReference>
<dbReference type="EC" id="2.7.11.30" evidence="3"/>
<evidence type="ECO:0000313" key="20">
    <source>
        <dbReference type="Proteomes" id="UP000728185"/>
    </source>
</evidence>
<dbReference type="InterPro" id="IPR011009">
    <property type="entry name" value="Kinase-like_dom_sf"/>
</dbReference>
<dbReference type="PROSITE" id="PS50011">
    <property type="entry name" value="PROTEIN_KINASE_DOM"/>
    <property type="match status" value="1"/>
</dbReference>
<feature type="domain" description="Protein kinase" evidence="17">
    <location>
        <begin position="259"/>
        <end position="661"/>
    </location>
</feature>
<feature type="compositionally biased region" description="Polar residues" evidence="15">
    <location>
        <begin position="692"/>
        <end position="706"/>
    </location>
</feature>
<dbReference type="AlphaFoldDB" id="A0A8E0VDT2"/>